<dbReference type="AlphaFoldDB" id="A0A662DIY5"/>
<name>A0A662DIY5_UNCAE</name>
<gene>
    <name evidence="2" type="ORF">DRJ04_03445</name>
</gene>
<protein>
    <recommendedName>
        <fullName evidence="4">PAC2 family protein</fullName>
    </recommendedName>
</protein>
<evidence type="ECO:0000313" key="2">
    <source>
        <dbReference type="EMBL" id="RLE13886.1"/>
    </source>
</evidence>
<evidence type="ECO:0000313" key="3">
    <source>
        <dbReference type="Proteomes" id="UP000280417"/>
    </source>
</evidence>
<sequence length="286" mass="33105">MKDLIIYEKPELKAASMVLGFSGWMDGGDVSTGTVEYLKNKLKAKKFAEIKPERFYIFNLPGTMQQVAQFRPYTKIQNGIVKEFQYPQNEFFYDEKNNLILFSGKEPNLRWDEYANCILNLGENFNLKRICFAGSVAGPAPHTREVRVTCSFSSERQKINLKDYDVRFTNYEGPASITTLLTRLSREKGVEMINFVAEIPVYIQTRNPKGIKAIMKRLVKLLNLDIDLTELSKMSEEFEKNVNEAVAKQPQLAEQIKKLEENYDKDLFDQKGDFESWLKQYGIDKL</sequence>
<reference evidence="2 3" key="1">
    <citation type="submission" date="2018-06" db="EMBL/GenBank/DDBJ databases">
        <title>Extensive metabolic versatility and redundancy in microbially diverse, dynamic hydrothermal sediments.</title>
        <authorList>
            <person name="Dombrowski N."/>
            <person name="Teske A."/>
            <person name="Baker B.J."/>
        </authorList>
    </citation>
    <scope>NUCLEOTIDE SEQUENCE [LARGE SCALE GENOMIC DNA]</scope>
    <source>
        <strain evidence="2">B3_G15</strain>
    </source>
</reference>
<dbReference type="Gene3D" id="3.40.50.10900">
    <property type="entry name" value="PAC-like subunit"/>
    <property type="match status" value="1"/>
</dbReference>
<evidence type="ECO:0008006" key="4">
    <source>
        <dbReference type="Google" id="ProtNLM"/>
    </source>
</evidence>
<dbReference type="Pfam" id="PF09754">
    <property type="entry name" value="PAC2"/>
    <property type="match status" value="1"/>
</dbReference>
<proteinExistence type="predicted"/>
<organism evidence="2 3">
    <name type="scientific">Aerophobetes bacterium</name>
    <dbReference type="NCBI Taxonomy" id="2030807"/>
    <lineage>
        <taxon>Bacteria</taxon>
        <taxon>Candidatus Aerophobota</taxon>
    </lineage>
</organism>
<dbReference type="PANTHER" id="PTHR35610">
    <property type="entry name" value="3-ISOPROPYLMALATE DEHYDRATASE-RELATED"/>
    <property type="match status" value="1"/>
</dbReference>
<dbReference type="EMBL" id="QMQA01000071">
    <property type="protein sequence ID" value="RLE13886.1"/>
    <property type="molecule type" value="Genomic_DNA"/>
</dbReference>
<comment type="caution">
    <text evidence="2">The sequence shown here is derived from an EMBL/GenBank/DDBJ whole genome shotgun (WGS) entry which is preliminary data.</text>
</comment>
<dbReference type="Proteomes" id="UP000280417">
    <property type="component" value="Unassembled WGS sequence"/>
</dbReference>
<keyword evidence="1" id="KW-0175">Coiled coil</keyword>
<dbReference type="InterPro" id="IPR019151">
    <property type="entry name" value="Proteasome_assmbl_chaperone_2"/>
</dbReference>
<dbReference type="SUPFAM" id="SSF159659">
    <property type="entry name" value="Cgl1923-like"/>
    <property type="match status" value="1"/>
</dbReference>
<accession>A0A662DIY5</accession>
<feature type="coiled-coil region" evidence="1">
    <location>
        <begin position="228"/>
        <end position="262"/>
    </location>
</feature>
<evidence type="ECO:0000256" key="1">
    <source>
        <dbReference type="SAM" id="Coils"/>
    </source>
</evidence>
<dbReference type="InterPro" id="IPR038389">
    <property type="entry name" value="PSMG2_sf"/>
</dbReference>